<keyword evidence="4" id="KW-1185">Reference proteome</keyword>
<feature type="compositionally biased region" description="Acidic residues" evidence="2">
    <location>
        <begin position="563"/>
        <end position="573"/>
    </location>
</feature>
<feature type="compositionally biased region" description="Low complexity" evidence="2">
    <location>
        <begin position="304"/>
        <end position="320"/>
    </location>
</feature>
<feature type="compositionally biased region" description="Polar residues" evidence="2">
    <location>
        <begin position="237"/>
        <end position="250"/>
    </location>
</feature>
<feature type="region of interest" description="Disordered" evidence="2">
    <location>
        <begin position="552"/>
        <end position="596"/>
    </location>
</feature>
<accession>A0AAE9EG09</accession>
<protein>
    <submittedName>
        <fullName evidence="3">Uncharacterized protein</fullName>
    </submittedName>
</protein>
<evidence type="ECO:0000256" key="2">
    <source>
        <dbReference type="SAM" id="MobiDB-lite"/>
    </source>
</evidence>
<feature type="region of interest" description="Disordered" evidence="2">
    <location>
        <begin position="279"/>
        <end position="357"/>
    </location>
</feature>
<evidence type="ECO:0000313" key="4">
    <source>
        <dbReference type="Proteomes" id="UP000829354"/>
    </source>
</evidence>
<dbReference type="EMBL" id="CP092621">
    <property type="protein sequence ID" value="UMM20136.1"/>
    <property type="molecule type" value="Genomic_DNA"/>
</dbReference>
<feature type="region of interest" description="Disordered" evidence="2">
    <location>
        <begin position="227"/>
        <end position="263"/>
    </location>
</feature>
<feature type="compositionally biased region" description="Basic residues" evidence="2">
    <location>
        <begin position="8"/>
        <end position="20"/>
    </location>
</feature>
<evidence type="ECO:0000313" key="3">
    <source>
        <dbReference type="EMBL" id="UMM20136.1"/>
    </source>
</evidence>
<dbReference type="AlphaFoldDB" id="A0AAE9EG09"/>
<keyword evidence="1" id="KW-0175">Coiled coil</keyword>
<gene>
    <name evidence="3" type="ORF">L5515_015489</name>
</gene>
<feature type="coiled-coil region" evidence="1">
    <location>
        <begin position="114"/>
        <end position="180"/>
    </location>
</feature>
<feature type="region of interest" description="Disordered" evidence="2">
    <location>
        <begin position="1"/>
        <end position="31"/>
    </location>
</feature>
<name>A0AAE9EG09_CAEBR</name>
<reference evidence="3 4" key="1">
    <citation type="submission" date="2022-04" db="EMBL/GenBank/DDBJ databases">
        <title>Chromosome-level reference genomes for two strains of Caenorhabditis briggsae: an improved platform for comparative genomics.</title>
        <authorList>
            <person name="Stevens L."/>
            <person name="Andersen E."/>
        </authorList>
    </citation>
    <scope>NUCLEOTIDE SEQUENCE [LARGE SCALE GENOMIC DNA]</scope>
    <source>
        <strain evidence="3">VX34</strain>
        <tissue evidence="3">Whole-organism</tissue>
    </source>
</reference>
<evidence type="ECO:0000256" key="1">
    <source>
        <dbReference type="SAM" id="Coils"/>
    </source>
</evidence>
<dbReference type="Proteomes" id="UP000829354">
    <property type="component" value="Chromosome II"/>
</dbReference>
<proteinExistence type="predicted"/>
<feature type="compositionally biased region" description="Polar residues" evidence="2">
    <location>
        <begin position="322"/>
        <end position="353"/>
    </location>
</feature>
<sequence>MTSLIERLKRRHQAPAHRQHAPVPRLHDPAHCHHHRIPHVAPAPAHMPFPQQPSQNLPHHPHFPAGPPFGSHHGQYGVPQELQPHGVYFNTPDGPRLFPNPTNHPIPLPNPREVQLLQMKKRELKDQLKKEKDVITELEKKIKDQAKQRKDEEKIFNQRLEKLQEEKNEFYQEAMLAQAAKPIQSDKTTDCQDLPMPAAMEPVPENGEAVGQFSIARLLRELKELEQRNEDQPGISDDSSSFTVPTSSDAQLAPGSAPATPQMADHLIPPIAVSSVTPAVQPNTPAVTRNARFDGSPPEAHSTSGPASSTPSMLSSSCPPVTANSSSAAPTVQSVSPEVTRRATINSSSSESPLVTGPALATSPTAASISSALLVSPVHVSSSSAAPAVQASASVTPAAKKSTIWTPHAETLRHNHRAFTHYFTARRKFKKEAGIPALLDPVSLEYAQLRREADENFATNPIYKEEILKEKMECLYHPQNGPLPQQVKFLVQVLVLYNKYRSIRKDLKLPEWSSVKEAAGEEYWRWTVKATQLLDEHTVQLTKGYVWVPERNKGGRKRKREETEDEEEAEETDDNTRTTSSSKTPASEIDKYSPEL</sequence>
<organism evidence="3 4">
    <name type="scientific">Caenorhabditis briggsae</name>
    <dbReference type="NCBI Taxonomy" id="6238"/>
    <lineage>
        <taxon>Eukaryota</taxon>
        <taxon>Metazoa</taxon>
        <taxon>Ecdysozoa</taxon>
        <taxon>Nematoda</taxon>
        <taxon>Chromadorea</taxon>
        <taxon>Rhabditida</taxon>
        <taxon>Rhabditina</taxon>
        <taxon>Rhabditomorpha</taxon>
        <taxon>Rhabditoidea</taxon>
        <taxon>Rhabditidae</taxon>
        <taxon>Peloderinae</taxon>
        <taxon>Caenorhabditis</taxon>
    </lineage>
</organism>